<evidence type="ECO:0000313" key="2">
    <source>
        <dbReference type="EMBL" id="GEB34464.1"/>
    </source>
</evidence>
<dbReference type="Proteomes" id="UP000316882">
    <property type="component" value="Unassembled WGS sequence"/>
</dbReference>
<protein>
    <recommendedName>
        <fullName evidence="4">DUF3307 domain-containing protein</fullName>
    </recommendedName>
</protein>
<feature type="transmembrane region" description="Helical" evidence="1">
    <location>
        <begin position="37"/>
        <end position="56"/>
    </location>
</feature>
<gene>
    <name evidence="2" type="ORF">BPA01_40440</name>
</gene>
<keyword evidence="1" id="KW-0812">Transmembrane</keyword>
<reference evidence="2 3" key="1">
    <citation type="submission" date="2019-06" db="EMBL/GenBank/DDBJ databases">
        <title>Whole genome shotgun sequence of Brevibacillus parabrevis NBRC 12334.</title>
        <authorList>
            <person name="Hosoyama A."/>
            <person name="Uohara A."/>
            <person name="Ohji S."/>
            <person name="Ichikawa N."/>
        </authorList>
    </citation>
    <scope>NUCLEOTIDE SEQUENCE [LARGE SCALE GENOMIC DNA]</scope>
    <source>
        <strain evidence="2 3">NBRC 12334</strain>
    </source>
</reference>
<keyword evidence="1" id="KW-0472">Membrane</keyword>
<name>A0A4Y3PM84_BREPA</name>
<dbReference type="Pfam" id="PF11750">
    <property type="entry name" value="DUF3307"/>
    <property type="match status" value="1"/>
</dbReference>
<organism evidence="2 3">
    <name type="scientific">Brevibacillus parabrevis</name>
    <dbReference type="NCBI Taxonomy" id="54914"/>
    <lineage>
        <taxon>Bacteria</taxon>
        <taxon>Bacillati</taxon>
        <taxon>Bacillota</taxon>
        <taxon>Bacilli</taxon>
        <taxon>Bacillales</taxon>
        <taxon>Paenibacillaceae</taxon>
        <taxon>Brevibacillus</taxon>
    </lineage>
</organism>
<accession>A0A4Y3PM84</accession>
<evidence type="ECO:0000313" key="3">
    <source>
        <dbReference type="Proteomes" id="UP000316882"/>
    </source>
</evidence>
<dbReference type="EMBL" id="BJMH01000023">
    <property type="protein sequence ID" value="GEB34464.1"/>
    <property type="molecule type" value="Genomic_DNA"/>
</dbReference>
<evidence type="ECO:0000256" key="1">
    <source>
        <dbReference type="SAM" id="Phobius"/>
    </source>
</evidence>
<sequence length="120" mass="13813">MSAFSQFDVLFLAHLIGDYLLQTEWMAKYKAQQWRPLLAHCFVYTLVVGIVAFLFLPGGLSWWAIGLIFVSHVILDRRGFVGFWYRRVMGVTDEKSKWLMIMVDQIFHLIILAAAVSISA</sequence>
<keyword evidence="1" id="KW-1133">Transmembrane helix</keyword>
<dbReference type="STRING" id="54914.AV540_03685"/>
<keyword evidence="3" id="KW-1185">Reference proteome</keyword>
<proteinExistence type="predicted"/>
<dbReference type="AlphaFoldDB" id="A0A4Y3PM84"/>
<evidence type="ECO:0008006" key="4">
    <source>
        <dbReference type="Google" id="ProtNLM"/>
    </source>
</evidence>
<feature type="transmembrane region" description="Helical" evidence="1">
    <location>
        <begin position="62"/>
        <end position="86"/>
    </location>
</feature>
<comment type="caution">
    <text evidence="2">The sequence shown here is derived from an EMBL/GenBank/DDBJ whole genome shotgun (WGS) entry which is preliminary data.</text>
</comment>
<feature type="transmembrane region" description="Helical" evidence="1">
    <location>
        <begin position="98"/>
        <end position="118"/>
    </location>
</feature>
<dbReference type="RefSeq" id="WP_122962330.1">
    <property type="nucleotide sequence ID" value="NZ_BJMH01000023.1"/>
</dbReference>
<dbReference type="InterPro" id="IPR021737">
    <property type="entry name" value="Phage_phiKZ_Orf197"/>
</dbReference>